<keyword evidence="2" id="KW-1185">Reference proteome</keyword>
<comment type="caution">
    <text evidence="1">The sequence shown here is derived from an EMBL/GenBank/DDBJ whole genome shotgun (WGS) entry which is preliminary data.</text>
</comment>
<dbReference type="RefSeq" id="XP_041677079.1">
    <property type="nucleotide sequence ID" value="XM_041822312.1"/>
</dbReference>
<protein>
    <submittedName>
        <fullName evidence="1">Uncharacterized protein</fullName>
    </submittedName>
</protein>
<organism evidence="1 2">
    <name type="scientific">Fusarium mangiferae</name>
    <name type="common">Mango malformation disease fungus</name>
    <dbReference type="NCBI Taxonomy" id="192010"/>
    <lineage>
        <taxon>Eukaryota</taxon>
        <taxon>Fungi</taxon>
        <taxon>Dikarya</taxon>
        <taxon>Ascomycota</taxon>
        <taxon>Pezizomycotina</taxon>
        <taxon>Sordariomycetes</taxon>
        <taxon>Hypocreomycetidae</taxon>
        <taxon>Hypocreales</taxon>
        <taxon>Nectriaceae</taxon>
        <taxon>Fusarium</taxon>
        <taxon>Fusarium fujikuroi species complex</taxon>
    </lineage>
</organism>
<dbReference type="EMBL" id="FCQH01000001">
    <property type="protein sequence ID" value="CVK84808.1"/>
    <property type="molecule type" value="Genomic_DNA"/>
</dbReference>
<sequence>MALEFADSYGGGSGIDIDALYFSESCGLCRFRLDHGDIVISYRENTEPIKYTFGGLDSPRRTNRMIYHLACVECTSRTLIFDSQLSYDVPVATFLGGRFDMHSSLSRRRIHWLNRTFGQHLFDLRLGLLPQEICCEIAADCKEQMVRVFQRLWSKSDSHKAGNISVPIETNTVLWAEYVNYEGSRYIRSLSYESRGGDEEVVLDRKAITKPLNVFIRHNGRGVNKVIFTKCEERPNWHVLSESKIRYTMDIPPTTVKLWPRVPLPRDSDSRISHTYVRSMEWNKPNTVAYSFCLVGSAIVQCNSHQDGNPLGSGESDPRLSREEIMRLFFPMNPNEKVSELWVRSFHETLSTLIVVTNHGRNLVLGTHEDIPGATYHCVAKLPEETPSRMFYTGDFDGLPASSVAWLHFDSVSTWENPMKYERQCDFEGTTGSFYSSASLDNVRQVTPCMNSYDCRDTETGLLFTYTNGTRSCVGDFHFDPEQWNHSLPVDSDAMWAVYLDSNWQESKASKHTIMYGFDSDTVNFRPLSWYYEGYDDDNSLMDDNDGRQERRTTFVVPMSGRLDWTRDAGSGKCELSHHPSGEPKDEMRCILAKYAASDAAEQKPIVKSLTLLLGNVDPNNIDKVYREAENNGNYAIYGL</sequence>
<accession>A0A1L7SPG4</accession>
<dbReference type="AlphaFoldDB" id="A0A1L7SPG4"/>
<evidence type="ECO:0000313" key="1">
    <source>
        <dbReference type="EMBL" id="CVK84808.1"/>
    </source>
</evidence>
<dbReference type="Proteomes" id="UP000184255">
    <property type="component" value="Unassembled WGS sequence"/>
</dbReference>
<gene>
    <name evidence="1" type="ORF">FMAN_01735</name>
</gene>
<dbReference type="VEuPathDB" id="FungiDB:FMAN_01735"/>
<evidence type="ECO:0000313" key="2">
    <source>
        <dbReference type="Proteomes" id="UP000184255"/>
    </source>
</evidence>
<proteinExistence type="predicted"/>
<reference evidence="2" key="1">
    <citation type="journal article" date="2016" name="Genome Biol. Evol.">
        <title>Comparative 'omics' of the Fusarium fujikuroi species complex highlights differences in genetic potential and metabolite synthesis.</title>
        <authorList>
            <person name="Niehaus E.-M."/>
            <person name="Muensterkoetter M."/>
            <person name="Proctor R.H."/>
            <person name="Brown D.W."/>
            <person name="Sharon A."/>
            <person name="Idan Y."/>
            <person name="Oren-Young L."/>
            <person name="Sieber C.M."/>
            <person name="Novak O."/>
            <person name="Pencik A."/>
            <person name="Tarkowska D."/>
            <person name="Hromadova K."/>
            <person name="Freeman S."/>
            <person name="Maymon M."/>
            <person name="Elazar M."/>
            <person name="Youssef S.A."/>
            <person name="El-Shabrawy E.S.M."/>
            <person name="Shalaby A.B.A."/>
            <person name="Houterman P."/>
            <person name="Brock N.L."/>
            <person name="Burkhardt I."/>
            <person name="Tsavkelova E.A."/>
            <person name="Dickschat J.S."/>
            <person name="Galuszka P."/>
            <person name="Gueldener U."/>
            <person name="Tudzynski B."/>
        </authorList>
    </citation>
    <scope>NUCLEOTIDE SEQUENCE [LARGE SCALE GENOMIC DNA]</scope>
    <source>
        <strain evidence="2">MRC7560</strain>
    </source>
</reference>
<dbReference type="GeneID" id="65081007"/>
<name>A0A1L7SPG4_FUSMA</name>